<feature type="compositionally biased region" description="Basic and acidic residues" evidence="7">
    <location>
        <begin position="147"/>
        <end position="163"/>
    </location>
</feature>
<dbReference type="PANTHER" id="PTHR15081">
    <property type="entry name" value="NUCLEAR AUTOANTIGENIC SPERM PROTEIN NASP -RELATED"/>
    <property type="match status" value="1"/>
</dbReference>
<comment type="similarity">
    <text evidence="2">Belongs to the NASP family.</text>
</comment>
<dbReference type="SUPFAM" id="SSF48452">
    <property type="entry name" value="TPR-like"/>
    <property type="match status" value="1"/>
</dbReference>
<feature type="repeat" description="TPR" evidence="6">
    <location>
        <begin position="199"/>
        <end position="232"/>
    </location>
</feature>
<comment type="caution">
    <text evidence="8">The sequence shown here is derived from an EMBL/GenBank/DDBJ whole genome shotgun (WGS) entry which is preliminary data.</text>
</comment>
<evidence type="ECO:0000256" key="6">
    <source>
        <dbReference type="PROSITE-ProRule" id="PRU00339"/>
    </source>
</evidence>
<dbReference type="GO" id="GO:0006335">
    <property type="term" value="P:DNA replication-dependent chromatin assembly"/>
    <property type="evidence" value="ECO:0007669"/>
    <property type="project" value="TreeGrafter"/>
</dbReference>
<gene>
    <name evidence="8" type="ORF">A3Q56_04100</name>
</gene>
<comment type="subcellular location">
    <subcellularLocation>
        <location evidence="1">Nucleus</location>
    </subcellularLocation>
</comment>
<dbReference type="SMART" id="SM00028">
    <property type="entry name" value="TPR"/>
    <property type="match status" value="3"/>
</dbReference>
<evidence type="ECO:0000256" key="3">
    <source>
        <dbReference type="ARBA" id="ARBA00022737"/>
    </source>
</evidence>
<dbReference type="AlphaFoldDB" id="A0A177B1I0"/>
<evidence type="ECO:0000256" key="1">
    <source>
        <dbReference type="ARBA" id="ARBA00004123"/>
    </source>
</evidence>
<feature type="region of interest" description="Disordered" evidence="7">
    <location>
        <begin position="128"/>
        <end position="167"/>
    </location>
</feature>
<dbReference type="InterPro" id="IPR051730">
    <property type="entry name" value="NASP-like"/>
</dbReference>
<dbReference type="GO" id="GO:0042393">
    <property type="term" value="F:histone binding"/>
    <property type="evidence" value="ECO:0007669"/>
    <property type="project" value="TreeGrafter"/>
</dbReference>
<evidence type="ECO:0000256" key="7">
    <source>
        <dbReference type="SAM" id="MobiDB-lite"/>
    </source>
</evidence>
<evidence type="ECO:0000313" key="8">
    <source>
        <dbReference type="EMBL" id="OAF68129.1"/>
    </source>
</evidence>
<feature type="compositionally biased region" description="Basic and acidic residues" evidence="7">
    <location>
        <begin position="341"/>
        <end position="354"/>
    </location>
</feature>
<dbReference type="OrthoDB" id="5587616at2759"/>
<sequence length="375" mass="42675">MSQKESTTMEDIETTELILIGRSKLAKNEIPDALEHLQTACHRMSKEHGEMSEKLVDVYMYYGCALLAMSRVESGVLGNALSGIIDKAEENNMDLDCDEVEKKDDGDKAWEEISEKVIDAMVEKDDLVETEEISVTEEKDEEEKPEETEKVDEPVTEETKKEDEESEDVSHLQLSWEILDLTRKIIEKQENKEMDSKLAKVYLLLGEVSVETGSYDQGVDDFKKCLDIRENLESSTSRLLAEVNYQIGIAYSYAKNYDESLKYLNVSIEIMNKDIEILSKNGSENTEEISDIRMVLPQMMQRIKDVEEERDDKSNNNKEKNGVTPDNTEADDISHMLKKKRETDSDIQPKKMKMDSSAIEGEGDHIANGNNAMKA</sequence>
<dbReference type="EMBL" id="LWCA01000509">
    <property type="protein sequence ID" value="OAF68129.1"/>
    <property type="molecule type" value="Genomic_DNA"/>
</dbReference>
<dbReference type="InterPro" id="IPR019734">
    <property type="entry name" value="TPR_rpt"/>
</dbReference>
<feature type="region of interest" description="Disordered" evidence="7">
    <location>
        <begin position="306"/>
        <end position="375"/>
    </location>
</feature>
<feature type="compositionally biased region" description="Acidic residues" evidence="7">
    <location>
        <begin position="128"/>
        <end position="146"/>
    </location>
</feature>
<evidence type="ECO:0000256" key="2">
    <source>
        <dbReference type="ARBA" id="ARBA00008402"/>
    </source>
</evidence>
<proteinExistence type="inferred from homology"/>
<dbReference type="PROSITE" id="PS50005">
    <property type="entry name" value="TPR"/>
    <property type="match status" value="2"/>
</dbReference>
<dbReference type="GO" id="GO:0034080">
    <property type="term" value="P:CENP-A containing chromatin assembly"/>
    <property type="evidence" value="ECO:0007669"/>
    <property type="project" value="TreeGrafter"/>
</dbReference>
<keyword evidence="3" id="KW-0677">Repeat</keyword>
<keyword evidence="4 6" id="KW-0802">TPR repeat</keyword>
<evidence type="ECO:0000256" key="4">
    <source>
        <dbReference type="ARBA" id="ARBA00022803"/>
    </source>
</evidence>
<dbReference type="GO" id="GO:0005654">
    <property type="term" value="C:nucleoplasm"/>
    <property type="evidence" value="ECO:0007669"/>
    <property type="project" value="TreeGrafter"/>
</dbReference>
<dbReference type="PANTHER" id="PTHR15081:SF1">
    <property type="entry name" value="NUCLEAR AUTOANTIGENIC SPERM PROTEIN"/>
    <property type="match status" value="1"/>
</dbReference>
<organism evidence="8 9">
    <name type="scientific">Intoshia linei</name>
    <dbReference type="NCBI Taxonomy" id="1819745"/>
    <lineage>
        <taxon>Eukaryota</taxon>
        <taxon>Metazoa</taxon>
        <taxon>Spiralia</taxon>
        <taxon>Lophotrochozoa</taxon>
        <taxon>Mesozoa</taxon>
        <taxon>Orthonectida</taxon>
        <taxon>Rhopaluridae</taxon>
        <taxon>Intoshia</taxon>
    </lineage>
</organism>
<feature type="compositionally biased region" description="Basic and acidic residues" evidence="7">
    <location>
        <begin position="306"/>
        <end position="321"/>
    </location>
</feature>
<reference evidence="8 9" key="1">
    <citation type="submission" date="2016-04" db="EMBL/GenBank/DDBJ databases">
        <title>The genome of Intoshia linei affirms orthonectids as highly simplified spiralians.</title>
        <authorList>
            <person name="Mikhailov K.V."/>
            <person name="Slusarev G.S."/>
            <person name="Nikitin M.A."/>
            <person name="Logacheva M.D."/>
            <person name="Penin A."/>
            <person name="Aleoshin V."/>
            <person name="Panchin Y.V."/>
        </authorList>
    </citation>
    <scope>NUCLEOTIDE SEQUENCE [LARGE SCALE GENOMIC DNA]</scope>
    <source>
        <strain evidence="8">Intl2013</strain>
        <tissue evidence="8">Whole animal</tissue>
    </source>
</reference>
<dbReference type="InterPro" id="IPR011990">
    <property type="entry name" value="TPR-like_helical_dom_sf"/>
</dbReference>
<keyword evidence="9" id="KW-1185">Reference proteome</keyword>
<keyword evidence="5" id="KW-0539">Nucleus</keyword>
<accession>A0A177B1I0</accession>
<dbReference type="Pfam" id="PF13424">
    <property type="entry name" value="TPR_12"/>
    <property type="match status" value="1"/>
</dbReference>
<name>A0A177B1I0_9BILA</name>
<dbReference type="Gene3D" id="1.25.40.10">
    <property type="entry name" value="Tetratricopeptide repeat domain"/>
    <property type="match status" value="1"/>
</dbReference>
<evidence type="ECO:0000256" key="5">
    <source>
        <dbReference type="ARBA" id="ARBA00023242"/>
    </source>
</evidence>
<evidence type="ECO:0000313" key="9">
    <source>
        <dbReference type="Proteomes" id="UP000078046"/>
    </source>
</evidence>
<protein>
    <submittedName>
        <fullName evidence="8">CENP-A escort protein sim3</fullName>
    </submittedName>
</protein>
<dbReference type="Proteomes" id="UP000078046">
    <property type="component" value="Unassembled WGS sequence"/>
</dbReference>
<feature type="repeat" description="TPR" evidence="6">
    <location>
        <begin position="241"/>
        <end position="274"/>
    </location>
</feature>